<dbReference type="Gene3D" id="3.40.50.720">
    <property type="entry name" value="NAD(P)-binding Rossmann-like Domain"/>
    <property type="match status" value="1"/>
</dbReference>
<sequence>MDLKLTDKVAVVSGASKGIGLAIVKKFAEEGAKVVAISRSLTEELEQFVQNYPVKHLAIDVNTSRDTDELAQKLIGAFGKIDILINNVGAIDERRGQGFLATPSEEWEQLFNLNLFSVVRLTQAALPHILEQNSGSIVNISSVNAQMPELMLPIYGTTKAALNNLTKMLAGEFGPRQIRVNSISPGPVATPLWNHSESGLAKSIGAAAGTTPEDIMEKLPAMAGITLGRFAQPEDIASLTVFLASEQASMITGSDYVIDGNLLKTI</sequence>
<dbReference type="Pfam" id="PF13561">
    <property type="entry name" value="adh_short_C2"/>
    <property type="match status" value="1"/>
</dbReference>
<dbReference type="PATRIC" id="fig|1333534.5.peg.1243"/>
<evidence type="ECO:0000313" key="4">
    <source>
        <dbReference type="Proteomes" id="UP000034189"/>
    </source>
</evidence>
<proteinExistence type="inferred from homology"/>
<dbReference type="InterPro" id="IPR002347">
    <property type="entry name" value="SDR_fam"/>
</dbReference>
<dbReference type="RefSeq" id="WP_025695141.1">
    <property type="nucleotide sequence ID" value="NZ_ASQQ01000253.1"/>
</dbReference>
<dbReference type="SUPFAM" id="SSF51735">
    <property type="entry name" value="NAD(P)-binding Rossmann-fold domains"/>
    <property type="match status" value="1"/>
</dbReference>
<dbReference type="PROSITE" id="PS00061">
    <property type="entry name" value="ADH_SHORT"/>
    <property type="match status" value="1"/>
</dbReference>
<comment type="similarity">
    <text evidence="1">Belongs to the short-chain dehydrogenases/reductases (SDR) family.</text>
</comment>
<dbReference type="GO" id="GO:0008206">
    <property type="term" value="P:bile acid metabolic process"/>
    <property type="evidence" value="ECO:0007669"/>
    <property type="project" value="UniProtKB-ARBA"/>
</dbReference>
<dbReference type="CDD" id="cd05233">
    <property type="entry name" value="SDR_c"/>
    <property type="match status" value="1"/>
</dbReference>
<evidence type="ECO:0000313" key="3">
    <source>
        <dbReference type="EMBL" id="AKG34126.1"/>
    </source>
</evidence>
<organism evidence="3 4">
    <name type="scientific">Paenibacillus durus ATCC 35681</name>
    <dbReference type="NCBI Taxonomy" id="1333534"/>
    <lineage>
        <taxon>Bacteria</taxon>
        <taxon>Bacillati</taxon>
        <taxon>Bacillota</taxon>
        <taxon>Bacilli</taxon>
        <taxon>Bacillales</taxon>
        <taxon>Paenibacillaceae</taxon>
        <taxon>Paenibacillus</taxon>
    </lineage>
</organism>
<dbReference type="PANTHER" id="PTHR42760">
    <property type="entry name" value="SHORT-CHAIN DEHYDROGENASES/REDUCTASES FAMILY MEMBER"/>
    <property type="match status" value="1"/>
</dbReference>
<dbReference type="PRINTS" id="PR00081">
    <property type="entry name" value="GDHRDH"/>
</dbReference>
<dbReference type="SMR" id="A0A0F7CH57"/>
<dbReference type="InterPro" id="IPR020904">
    <property type="entry name" value="Sc_DH/Rdtase_CS"/>
</dbReference>
<dbReference type="InterPro" id="IPR036291">
    <property type="entry name" value="NAD(P)-bd_dom_sf"/>
</dbReference>
<dbReference type="PRINTS" id="PR00080">
    <property type="entry name" value="SDRFAMILY"/>
</dbReference>
<evidence type="ECO:0000256" key="2">
    <source>
        <dbReference type="ARBA" id="ARBA00023002"/>
    </source>
</evidence>
<keyword evidence="2" id="KW-0560">Oxidoreductase</keyword>
<dbReference type="Proteomes" id="UP000034189">
    <property type="component" value="Chromosome"/>
</dbReference>
<reference evidence="3 4" key="2">
    <citation type="journal article" date="2016" name="Genome Announc.">
        <title>Genome Sequence of a Gram-Positive Diazotroph, Paenibacillus durus Type Strain ATCC 35681.</title>
        <authorList>
            <person name="Halim M.A."/>
            <person name="Rahman A.Y."/>
            <person name="Sim K.S."/>
            <person name="Yam H.C."/>
            <person name="Rahim A.A."/>
            <person name="Ghazali A.H."/>
            <person name="Najimudin N."/>
        </authorList>
    </citation>
    <scope>NUCLEOTIDE SEQUENCE [LARGE SCALE GENOMIC DNA]</scope>
    <source>
        <strain evidence="3 4">ATCC 35681</strain>
    </source>
</reference>
<evidence type="ECO:0008006" key="5">
    <source>
        <dbReference type="Google" id="ProtNLM"/>
    </source>
</evidence>
<dbReference type="GO" id="GO:0016616">
    <property type="term" value="F:oxidoreductase activity, acting on the CH-OH group of donors, NAD or NADP as acceptor"/>
    <property type="evidence" value="ECO:0007669"/>
    <property type="project" value="TreeGrafter"/>
</dbReference>
<name>A0A0F7CH57_PAEDU</name>
<dbReference type="EMBL" id="CP011114">
    <property type="protein sequence ID" value="AKG34126.1"/>
    <property type="molecule type" value="Genomic_DNA"/>
</dbReference>
<dbReference type="FunFam" id="3.40.50.720:FF:000084">
    <property type="entry name" value="Short-chain dehydrogenase reductase"/>
    <property type="match status" value="1"/>
</dbReference>
<evidence type="ECO:0000256" key="1">
    <source>
        <dbReference type="ARBA" id="ARBA00006484"/>
    </source>
</evidence>
<dbReference type="HOGENOM" id="CLU_010194_1_0_9"/>
<gene>
    <name evidence="3" type="ORF">VK70_05660</name>
</gene>
<accession>A0A0F7CH57</accession>
<dbReference type="AlphaFoldDB" id="A0A0F7CH57"/>
<dbReference type="OrthoDB" id="9803333at2"/>
<dbReference type="PANTHER" id="PTHR42760:SF115">
    <property type="entry name" value="3-OXOACYL-[ACYL-CARRIER-PROTEIN] REDUCTASE FABG"/>
    <property type="match status" value="1"/>
</dbReference>
<protein>
    <recommendedName>
        <fullName evidence="5">3-oxoacyl-ACP reductase</fullName>
    </recommendedName>
</protein>
<reference evidence="3 4" key="1">
    <citation type="submission" date="2015-03" db="EMBL/GenBank/DDBJ databases">
        <authorList>
            <person name="Abdul Halim M."/>
        </authorList>
    </citation>
    <scope>NUCLEOTIDE SEQUENCE [LARGE SCALE GENOMIC DNA]</scope>
    <source>
        <strain evidence="3 4">ATCC 35681</strain>
    </source>
</reference>